<keyword evidence="4 6" id="KW-0333">Golgi apparatus</keyword>
<dbReference type="GO" id="GO:0006888">
    <property type="term" value="P:endoplasmic reticulum to Golgi vesicle-mediated transport"/>
    <property type="evidence" value="ECO:0007669"/>
    <property type="project" value="UniProtKB-UniRule"/>
</dbReference>
<accession>A0A0N5AKL4</accession>
<dbReference type="InterPro" id="IPR007233">
    <property type="entry name" value="TRAPPC"/>
</dbReference>
<dbReference type="AlphaFoldDB" id="A0A0N5AKL4"/>
<evidence type="ECO:0000256" key="1">
    <source>
        <dbReference type="ARBA" id="ARBA00022448"/>
    </source>
</evidence>
<dbReference type="CDD" id="cd14855">
    <property type="entry name" value="TRAPPC1_MUM2"/>
    <property type="match status" value="1"/>
</dbReference>
<evidence type="ECO:0000256" key="6">
    <source>
        <dbReference type="RuleBase" id="RU366065"/>
    </source>
</evidence>
<keyword evidence="1 6" id="KW-0813">Transport</keyword>
<dbReference type="Gene3D" id="3.30.450.70">
    <property type="match status" value="1"/>
</dbReference>
<dbReference type="PANTHER" id="PTHR23249">
    <property type="entry name" value="TRAFFICKING PROTEIN PARTICLE COMPLEX SUBUNIT"/>
    <property type="match status" value="1"/>
</dbReference>
<sequence length="146" mass="17115">MLITDRNMTIYNIYIFNRHGACVYYKEWKREKQAGMNRDEEFKLMHGMLVSLRSFSSRLSTKTGLQQLKCYETSQYKMNYLETATGIKMVLNTDPAASGVPELMRQIYQIYLETVVRNPLINPSDEIKSELFDNRLDGMIQAHHSF</sequence>
<dbReference type="STRING" id="451379.A0A0N5AKL4"/>
<evidence type="ECO:0000313" key="7">
    <source>
        <dbReference type="Proteomes" id="UP000046393"/>
    </source>
</evidence>
<keyword evidence="2 6" id="KW-0256">Endoplasmic reticulum</keyword>
<dbReference type="SMART" id="SM01399">
    <property type="entry name" value="Sybindin"/>
    <property type="match status" value="1"/>
</dbReference>
<protein>
    <recommendedName>
        <fullName evidence="6">Trafficking protein particle complex subunit</fullName>
    </recommendedName>
</protein>
<dbReference type="GO" id="GO:0030008">
    <property type="term" value="C:TRAPP complex"/>
    <property type="evidence" value="ECO:0007669"/>
    <property type="project" value="UniProtKB-UniRule"/>
</dbReference>
<dbReference type="WBParaSite" id="SMUV_0000504101-mRNA-1">
    <property type="protein sequence ID" value="SMUV_0000504101-mRNA-1"/>
    <property type="gene ID" value="SMUV_0000504101"/>
</dbReference>
<evidence type="ECO:0000313" key="8">
    <source>
        <dbReference type="WBParaSite" id="SMUV_0000504101-mRNA-1"/>
    </source>
</evidence>
<organism evidence="7 8">
    <name type="scientific">Syphacia muris</name>
    <dbReference type="NCBI Taxonomy" id="451379"/>
    <lineage>
        <taxon>Eukaryota</taxon>
        <taxon>Metazoa</taxon>
        <taxon>Ecdysozoa</taxon>
        <taxon>Nematoda</taxon>
        <taxon>Chromadorea</taxon>
        <taxon>Rhabditida</taxon>
        <taxon>Spirurina</taxon>
        <taxon>Oxyuridomorpha</taxon>
        <taxon>Oxyuroidea</taxon>
        <taxon>Oxyuridae</taxon>
        <taxon>Syphacia</taxon>
    </lineage>
</organism>
<evidence type="ECO:0000256" key="4">
    <source>
        <dbReference type="ARBA" id="ARBA00023034"/>
    </source>
</evidence>
<name>A0A0N5AKL4_9BILA</name>
<comment type="subcellular location">
    <subcellularLocation>
        <location evidence="6">Endoplasmic reticulum</location>
    </subcellularLocation>
    <subcellularLocation>
        <location evidence="6">Golgi apparatus</location>
        <location evidence="6">cis-Golgi network</location>
    </subcellularLocation>
</comment>
<comment type="similarity">
    <text evidence="5">Belongs to the TRAPP small subunits family. BET5 subfamily.</text>
</comment>
<evidence type="ECO:0000256" key="2">
    <source>
        <dbReference type="ARBA" id="ARBA00022824"/>
    </source>
</evidence>
<proteinExistence type="inferred from homology"/>
<keyword evidence="3 6" id="KW-0931">ER-Golgi transport</keyword>
<dbReference type="Pfam" id="PF04099">
    <property type="entry name" value="Sybindin"/>
    <property type="match status" value="1"/>
</dbReference>
<dbReference type="GO" id="GO:0005783">
    <property type="term" value="C:endoplasmic reticulum"/>
    <property type="evidence" value="ECO:0007669"/>
    <property type="project" value="UniProtKB-SubCell"/>
</dbReference>
<evidence type="ECO:0000256" key="3">
    <source>
        <dbReference type="ARBA" id="ARBA00022892"/>
    </source>
</evidence>
<comment type="subunit">
    <text evidence="6">Part of the multisubunit transport protein particle (TRAPP) complex.</text>
</comment>
<dbReference type="InterPro" id="IPR011012">
    <property type="entry name" value="Longin-like_dom_sf"/>
</dbReference>
<dbReference type="SUPFAM" id="SSF64356">
    <property type="entry name" value="SNARE-like"/>
    <property type="match status" value="1"/>
</dbReference>
<dbReference type="PANTHER" id="PTHR23249:SF16">
    <property type="entry name" value="TRAFFICKING PROTEIN PARTICLE COMPLEX SUBUNIT 1"/>
    <property type="match status" value="1"/>
</dbReference>
<dbReference type="GO" id="GO:0005794">
    <property type="term" value="C:Golgi apparatus"/>
    <property type="evidence" value="ECO:0007669"/>
    <property type="project" value="UniProtKB-SubCell"/>
</dbReference>
<reference evidence="8" key="1">
    <citation type="submission" date="2017-02" db="UniProtKB">
        <authorList>
            <consortium name="WormBaseParasite"/>
        </authorList>
    </citation>
    <scope>IDENTIFICATION</scope>
</reference>
<evidence type="ECO:0000256" key="5">
    <source>
        <dbReference type="ARBA" id="ARBA00038167"/>
    </source>
</evidence>
<dbReference type="Proteomes" id="UP000046393">
    <property type="component" value="Unplaced"/>
</dbReference>
<keyword evidence="7" id="KW-1185">Reference proteome</keyword>